<gene>
    <name evidence="2" type="ORF">EUX98_g8260</name>
</gene>
<name>A0A4S4MAX4_9APHY</name>
<feature type="compositionally biased region" description="Acidic residues" evidence="1">
    <location>
        <begin position="309"/>
        <end position="339"/>
    </location>
</feature>
<evidence type="ECO:0000313" key="2">
    <source>
        <dbReference type="EMBL" id="THH21858.1"/>
    </source>
</evidence>
<dbReference type="AlphaFoldDB" id="A0A4S4MAX4"/>
<dbReference type="OrthoDB" id="3153997at2759"/>
<feature type="compositionally biased region" description="Low complexity" evidence="1">
    <location>
        <begin position="61"/>
        <end position="73"/>
    </location>
</feature>
<dbReference type="Proteomes" id="UP000308730">
    <property type="component" value="Unassembled WGS sequence"/>
</dbReference>
<feature type="compositionally biased region" description="Basic residues" evidence="1">
    <location>
        <begin position="7"/>
        <end position="20"/>
    </location>
</feature>
<evidence type="ECO:0000313" key="3">
    <source>
        <dbReference type="Proteomes" id="UP000308730"/>
    </source>
</evidence>
<accession>A0A4S4MAX4</accession>
<dbReference type="EMBL" id="SGPM01000426">
    <property type="protein sequence ID" value="THH21858.1"/>
    <property type="molecule type" value="Genomic_DNA"/>
</dbReference>
<feature type="region of interest" description="Disordered" evidence="1">
    <location>
        <begin position="309"/>
        <end position="346"/>
    </location>
</feature>
<reference evidence="2 3" key="1">
    <citation type="submission" date="2019-02" db="EMBL/GenBank/DDBJ databases">
        <title>Genome sequencing of the rare red list fungi Antrodiella citrinella (Flaviporus citrinellus).</title>
        <authorList>
            <person name="Buettner E."/>
            <person name="Kellner H."/>
        </authorList>
    </citation>
    <scope>NUCLEOTIDE SEQUENCE [LARGE SCALE GENOMIC DNA]</scope>
    <source>
        <strain evidence="2 3">DSM 108506</strain>
    </source>
</reference>
<comment type="caution">
    <text evidence="2">The sequence shown here is derived from an EMBL/GenBank/DDBJ whole genome shotgun (WGS) entry which is preliminary data.</text>
</comment>
<protein>
    <submittedName>
        <fullName evidence="2">Uncharacterized protein</fullName>
    </submittedName>
</protein>
<organism evidence="2 3">
    <name type="scientific">Antrodiella citrinella</name>
    <dbReference type="NCBI Taxonomy" id="2447956"/>
    <lineage>
        <taxon>Eukaryota</taxon>
        <taxon>Fungi</taxon>
        <taxon>Dikarya</taxon>
        <taxon>Basidiomycota</taxon>
        <taxon>Agaricomycotina</taxon>
        <taxon>Agaricomycetes</taxon>
        <taxon>Polyporales</taxon>
        <taxon>Steccherinaceae</taxon>
        <taxon>Antrodiella</taxon>
    </lineage>
</organism>
<keyword evidence="3" id="KW-1185">Reference proteome</keyword>
<proteinExistence type="predicted"/>
<sequence length="381" mass="42325">MPGPRNQKARRKGQNKKTKRAKSETAPEPATSQTEIIETTPPPENDSLTHEVNEPLIPEAQPLQLNPPNTQLPRPLPEEPHVEPAATRDLPSIPSPFDSALEPASYPDDGEEVEPLAQPLFKRPFIEDPGSGIRVRDTREFLSSRFAAPPSLDDELCAEFAQDEVLQMLCSVLPDETALILWYNKSRLRARICPACQRLYRLGDVLHDPLGQTDLSMDPENEARVSENRFREQQISGLCSPVCFILAAFNYPAAIRSTWGRMAEDISDETWELLGIAPSVQSNDMGLGMLLKMTRCHDLGLGQLLFPDLDLDEEGPESNEGEEPYDDLDEAEDQSEESAEGYGEVMPVLSKVWQDGGMKEVMDGVGRLSVRVAAQDDIHDS</sequence>
<feature type="region of interest" description="Disordered" evidence="1">
    <location>
        <begin position="1"/>
        <end position="98"/>
    </location>
</feature>
<evidence type="ECO:0000256" key="1">
    <source>
        <dbReference type="SAM" id="MobiDB-lite"/>
    </source>
</evidence>